<accession>A0AA92U2X2</accession>
<dbReference type="Pfam" id="PF04245">
    <property type="entry name" value="NA37"/>
    <property type="match status" value="1"/>
</dbReference>
<gene>
    <name evidence="1" type="ORF">DWV60_11145</name>
</gene>
<protein>
    <recommendedName>
        <fullName evidence="3">Nucleoid-associated protein</fullName>
    </recommendedName>
</protein>
<reference evidence="1 2" key="1">
    <citation type="submission" date="2018-08" db="EMBL/GenBank/DDBJ databases">
        <title>A genome reference for cultivated species of the human gut microbiota.</title>
        <authorList>
            <person name="Zou Y."/>
            <person name="Xue W."/>
            <person name="Luo G."/>
        </authorList>
    </citation>
    <scope>NUCLEOTIDE SEQUENCE [LARGE SCALE GENOMIC DNA]</scope>
    <source>
        <strain evidence="1 2">AF11-14</strain>
    </source>
</reference>
<dbReference type="InterPro" id="IPR007358">
    <property type="entry name" value="Nucleoid_associated_NdpA"/>
</dbReference>
<organism evidence="1 2">
    <name type="scientific">Segatella copri</name>
    <dbReference type="NCBI Taxonomy" id="165179"/>
    <lineage>
        <taxon>Bacteria</taxon>
        <taxon>Pseudomonadati</taxon>
        <taxon>Bacteroidota</taxon>
        <taxon>Bacteroidia</taxon>
        <taxon>Bacteroidales</taxon>
        <taxon>Prevotellaceae</taxon>
        <taxon>Segatella</taxon>
    </lineage>
</organism>
<evidence type="ECO:0008006" key="3">
    <source>
        <dbReference type="Google" id="ProtNLM"/>
    </source>
</evidence>
<dbReference type="Proteomes" id="UP000286077">
    <property type="component" value="Unassembled WGS sequence"/>
</dbReference>
<comment type="caution">
    <text evidence="1">The sequence shown here is derived from an EMBL/GenBank/DDBJ whole genome shotgun (WGS) entry which is preliminary data.</text>
</comment>
<evidence type="ECO:0000313" key="2">
    <source>
        <dbReference type="Proteomes" id="UP000286077"/>
    </source>
</evidence>
<dbReference type="RefSeq" id="WP_118140679.1">
    <property type="nucleotide sequence ID" value="NZ_QSAQ01000029.1"/>
</dbReference>
<dbReference type="AlphaFoldDB" id="A0AA92U2X2"/>
<evidence type="ECO:0000313" key="1">
    <source>
        <dbReference type="EMBL" id="RGW66783.1"/>
    </source>
</evidence>
<sequence>MGYCICFSYFLIYYINMKINFSDTSLCHLMIHGIGNKCLEESLVLSSQEVKMNEITTCKLLDNLLKKMPHEASWHYVHDIDLSYNEMFSFSQKVFEDRDTFISMSRNIAKHLFNQGVSKNIRSGIVYMAYLQGVLVDDKEVDAIGVFKSEKADTFLKVNYEGGIYRLSSEKGMGCIDKGCLIINTDSENGYLISLFNSKKKNDVKYWNEDFLGIRLINDNNYKTNRVVELCGTFITKNEAIAKKDKANMIDRVLSAMTLGETSLEEITNVVFDEEKIRQQFSEYRQKQANFDEDKLDSIFVPNVEKVGKELKKYRNKSKLKLDDDFEVLIKGGEENIVKGYDQDKGLSYYKLYFREEK</sequence>
<name>A0AA92U2X2_9BACT</name>
<dbReference type="EMBL" id="QSAQ01000029">
    <property type="protein sequence ID" value="RGW66783.1"/>
    <property type="molecule type" value="Genomic_DNA"/>
</dbReference>
<dbReference type="GO" id="GO:0009295">
    <property type="term" value="C:nucleoid"/>
    <property type="evidence" value="ECO:0007669"/>
    <property type="project" value="InterPro"/>
</dbReference>
<proteinExistence type="predicted"/>